<dbReference type="Proteomes" id="UP000663880">
    <property type="component" value="Unassembled WGS sequence"/>
</dbReference>
<dbReference type="AlphaFoldDB" id="A0A821UV83"/>
<dbReference type="OrthoDB" id="7485762at2759"/>
<name>A0A821UV83_9NEOP</name>
<proteinExistence type="predicted"/>
<evidence type="ECO:0000313" key="2">
    <source>
        <dbReference type="Proteomes" id="UP000663880"/>
    </source>
</evidence>
<reference evidence="1" key="1">
    <citation type="submission" date="2021-02" db="EMBL/GenBank/DDBJ databases">
        <authorList>
            <person name="Steward A R."/>
        </authorList>
    </citation>
    <scope>NUCLEOTIDE SEQUENCE</scope>
</reference>
<keyword evidence="2" id="KW-1185">Reference proteome</keyword>
<comment type="caution">
    <text evidence="1">The sequence shown here is derived from an EMBL/GenBank/DDBJ whole genome shotgun (WGS) entry which is preliminary data.</text>
</comment>
<protein>
    <submittedName>
        <fullName evidence="1">Uncharacterized protein</fullName>
    </submittedName>
</protein>
<accession>A0A821UV83</accession>
<organism evidence="1 2">
    <name type="scientific">Pieris macdunnoughi</name>
    <dbReference type="NCBI Taxonomy" id="345717"/>
    <lineage>
        <taxon>Eukaryota</taxon>
        <taxon>Metazoa</taxon>
        <taxon>Ecdysozoa</taxon>
        <taxon>Arthropoda</taxon>
        <taxon>Hexapoda</taxon>
        <taxon>Insecta</taxon>
        <taxon>Pterygota</taxon>
        <taxon>Neoptera</taxon>
        <taxon>Endopterygota</taxon>
        <taxon>Lepidoptera</taxon>
        <taxon>Glossata</taxon>
        <taxon>Ditrysia</taxon>
        <taxon>Papilionoidea</taxon>
        <taxon>Pieridae</taxon>
        <taxon>Pierinae</taxon>
        <taxon>Pieris</taxon>
    </lineage>
</organism>
<evidence type="ECO:0000313" key="1">
    <source>
        <dbReference type="EMBL" id="CAF4896067.1"/>
    </source>
</evidence>
<dbReference type="EMBL" id="CAJOBZ010000034">
    <property type="protein sequence ID" value="CAF4896067.1"/>
    <property type="molecule type" value="Genomic_DNA"/>
</dbReference>
<gene>
    <name evidence="1" type="ORF">PMACD_LOCUS10884</name>
</gene>
<sequence>MQTSHQLSKAGLPQETGAARVGAASIMRRRALVIKSVELVSDNYSVSGIVPSYHGLISSLEERGGGSNDTSPFPTNICPRRRCLLPLSPCSRPGRGCSRPSPLSTPPAPLHALSVRYYYQISKITSILTPS</sequence>